<feature type="region of interest" description="Disordered" evidence="1">
    <location>
        <begin position="69"/>
        <end position="139"/>
    </location>
</feature>
<evidence type="ECO:0000256" key="1">
    <source>
        <dbReference type="SAM" id="MobiDB-lite"/>
    </source>
</evidence>
<dbReference type="EMBL" id="JASPKY010000140">
    <property type="protein sequence ID" value="KAK9730933.1"/>
    <property type="molecule type" value="Genomic_DNA"/>
</dbReference>
<gene>
    <name evidence="2" type="ORF">QE152_g14125</name>
</gene>
<evidence type="ECO:0000313" key="3">
    <source>
        <dbReference type="Proteomes" id="UP001458880"/>
    </source>
</evidence>
<dbReference type="AlphaFoldDB" id="A0AAW1LAK2"/>
<feature type="compositionally biased region" description="Polar residues" evidence="1">
    <location>
        <begin position="89"/>
        <end position="125"/>
    </location>
</feature>
<dbReference type="Proteomes" id="UP001458880">
    <property type="component" value="Unassembled WGS sequence"/>
</dbReference>
<keyword evidence="3" id="KW-1185">Reference proteome</keyword>
<accession>A0AAW1LAK2</accession>
<feature type="compositionally biased region" description="Basic and acidic residues" evidence="1">
    <location>
        <begin position="126"/>
        <end position="139"/>
    </location>
</feature>
<comment type="caution">
    <text evidence="2">The sequence shown here is derived from an EMBL/GenBank/DDBJ whole genome shotgun (WGS) entry which is preliminary data.</text>
</comment>
<reference evidence="2 3" key="1">
    <citation type="journal article" date="2024" name="BMC Genomics">
        <title>De novo assembly and annotation of Popillia japonica's genome with initial clues to its potential as an invasive pest.</title>
        <authorList>
            <person name="Cucini C."/>
            <person name="Boschi S."/>
            <person name="Funari R."/>
            <person name="Cardaioli E."/>
            <person name="Iannotti N."/>
            <person name="Marturano G."/>
            <person name="Paoli F."/>
            <person name="Bruttini M."/>
            <person name="Carapelli A."/>
            <person name="Frati F."/>
            <person name="Nardi F."/>
        </authorList>
    </citation>
    <scope>NUCLEOTIDE SEQUENCE [LARGE SCALE GENOMIC DNA]</scope>
    <source>
        <strain evidence="2">DMR45628</strain>
    </source>
</reference>
<organism evidence="2 3">
    <name type="scientific">Popillia japonica</name>
    <name type="common">Japanese beetle</name>
    <dbReference type="NCBI Taxonomy" id="7064"/>
    <lineage>
        <taxon>Eukaryota</taxon>
        <taxon>Metazoa</taxon>
        <taxon>Ecdysozoa</taxon>
        <taxon>Arthropoda</taxon>
        <taxon>Hexapoda</taxon>
        <taxon>Insecta</taxon>
        <taxon>Pterygota</taxon>
        <taxon>Neoptera</taxon>
        <taxon>Endopterygota</taxon>
        <taxon>Coleoptera</taxon>
        <taxon>Polyphaga</taxon>
        <taxon>Scarabaeiformia</taxon>
        <taxon>Scarabaeidae</taxon>
        <taxon>Rutelinae</taxon>
        <taxon>Popillia</taxon>
    </lineage>
</organism>
<evidence type="ECO:0000313" key="2">
    <source>
        <dbReference type="EMBL" id="KAK9730933.1"/>
    </source>
</evidence>
<protein>
    <submittedName>
        <fullName evidence="2">Uncharacterized protein</fullName>
    </submittedName>
</protein>
<sequence length="139" mass="16306">MKELKRQIERNNGTYKRYYDRHTRKRENFEGEEVVYRKTKQWLPATVVEKWESPRSYVVNTGTNVVRRNSSQLRRRYSERKPESESEVDTNAGSFSGVQLTEPVSNNNSCSERSETVSFNVNNHSQEGRPKREISASKT</sequence>
<proteinExistence type="predicted"/>
<name>A0AAW1LAK2_POPJA</name>